<organism evidence="9 10">
    <name type="scientific">Ectocarpus siliculosus</name>
    <name type="common">Brown alga</name>
    <name type="synonym">Conferva siliculosa</name>
    <dbReference type="NCBI Taxonomy" id="2880"/>
    <lineage>
        <taxon>Eukaryota</taxon>
        <taxon>Sar</taxon>
        <taxon>Stramenopiles</taxon>
        <taxon>Ochrophyta</taxon>
        <taxon>PX clade</taxon>
        <taxon>Phaeophyceae</taxon>
        <taxon>Ectocarpales</taxon>
        <taxon>Ectocarpaceae</taxon>
        <taxon>Ectocarpus</taxon>
    </lineage>
</organism>
<evidence type="ECO:0000256" key="4">
    <source>
        <dbReference type="ARBA" id="ARBA00022777"/>
    </source>
</evidence>
<dbReference type="InterPro" id="IPR000719">
    <property type="entry name" value="Prot_kinase_dom"/>
</dbReference>
<gene>
    <name evidence="9" type="ORF">Esi_0135_0041</name>
</gene>
<dbReference type="EMBL" id="FN649760">
    <property type="protein sequence ID" value="CBJ29138.1"/>
    <property type="molecule type" value="Genomic_DNA"/>
</dbReference>
<dbReference type="GO" id="GO:0004674">
    <property type="term" value="F:protein serine/threonine kinase activity"/>
    <property type="evidence" value="ECO:0007669"/>
    <property type="project" value="UniProtKB-KW"/>
</dbReference>
<dbReference type="InParanoid" id="D7FJN6"/>
<dbReference type="GO" id="GO:0005524">
    <property type="term" value="F:ATP binding"/>
    <property type="evidence" value="ECO:0007669"/>
    <property type="project" value="UniProtKB-UniRule"/>
</dbReference>
<feature type="compositionally biased region" description="Basic and acidic residues" evidence="7">
    <location>
        <begin position="140"/>
        <end position="149"/>
    </location>
</feature>
<feature type="region of interest" description="Disordered" evidence="7">
    <location>
        <begin position="597"/>
        <end position="772"/>
    </location>
</feature>
<evidence type="ECO:0000256" key="5">
    <source>
        <dbReference type="ARBA" id="ARBA00022840"/>
    </source>
</evidence>
<feature type="compositionally biased region" description="Acidic residues" evidence="7">
    <location>
        <begin position="694"/>
        <end position="709"/>
    </location>
</feature>
<feature type="compositionally biased region" description="Basic and acidic residues" evidence="7">
    <location>
        <begin position="680"/>
        <end position="693"/>
    </location>
</feature>
<dbReference type="InterPro" id="IPR050494">
    <property type="entry name" value="Ser_Thr_dual-spec_kinase"/>
</dbReference>
<evidence type="ECO:0000256" key="2">
    <source>
        <dbReference type="ARBA" id="ARBA00022679"/>
    </source>
</evidence>
<keyword evidence="10" id="KW-1185">Reference proteome</keyword>
<dbReference type="Pfam" id="PF00069">
    <property type="entry name" value="Pkinase"/>
    <property type="match status" value="1"/>
</dbReference>
<feature type="compositionally biased region" description="Gly residues" evidence="7">
    <location>
        <begin position="39"/>
        <end position="52"/>
    </location>
</feature>
<dbReference type="InterPro" id="IPR008271">
    <property type="entry name" value="Ser/Thr_kinase_AS"/>
</dbReference>
<dbReference type="Gene3D" id="1.10.510.10">
    <property type="entry name" value="Transferase(Phosphotransferase) domain 1"/>
    <property type="match status" value="1"/>
</dbReference>
<feature type="compositionally biased region" description="Gly residues" evidence="7">
    <location>
        <begin position="662"/>
        <end position="675"/>
    </location>
</feature>
<dbReference type="InterPro" id="IPR011009">
    <property type="entry name" value="Kinase-like_dom_sf"/>
</dbReference>
<dbReference type="STRING" id="2880.D7FJN6"/>
<dbReference type="eggNOG" id="KOG0667">
    <property type="taxonomic scope" value="Eukaryota"/>
</dbReference>
<feature type="compositionally biased region" description="Polar residues" evidence="7">
    <location>
        <begin position="720"/>
        <end position="734"/>
    </location>
</feature>
<dbReference type="PROSITE" id="PS00107">
    <property type="entry name" value="PROTEIN_KINASE_ATP"/>
    <property type="match status" value="1"/>
</dbReference>
<dbReference type="SUPFAM" id="SSF56112">
    <property type="entry name" value="Protein kinase-like (PK-like)"/>
    <property type="match status" value="1"/>
</dbReference>
<keyword evidence="3 6" id="KW-0547">Nucleotide-binding</keyword>
<dbReference type="SMART" id="SM00220">
    <property type="entry name" value="S_TKc"/>
    <property type="match status" value="1"/>
</dbReference>
<evidence type="ECO:0000256" key="3">
    <source>
        <dbReference type="ARBA" id="ARBA00022741"/>
    </source>
</evidence>
<feature type="compositionally biased region" description="Gly residues" evidence="7">
    <location>
        <begin position="753"/>
        <end position="763"/>
    </location>
</feature>
<feature type="region of interest" description="Disordered" evidence="7">
    <location>
        <begin position="1"/>
        <end position="268"/>
    </location>
</feature>
<keyword evidence="1" id="KW-0723">Serine/threonine-protein kinase</keyword>
<dbReference type="InterPro" id="IPR017441">
    <property type="entry name" value="Protein_kinase_ATP_BS"/>
</dbReference>
<reference evidence="9 10" key="1">
    <citation type="journal article" date="2010" name="Nature">
        <title>The Ectocarpus genome and the independent evolution of multicellularity in brown algae.</title>
        <authorList>
            <person name="Cock J.M."/>
            <person name="Sterck L."/>
            <person name="Rouze P."/>
            <person name="Scornet D."/>
            <person name="Allen A.E."/>
            <person name="Amoutzias G."/>
            <person name="Anthouard V."/>
            <person name="Artiguenave F."/>
            <person name="Aury J.M."/>
            <person name="Badger J.H."/>
            <person name="Beszteri B."/>
            <person name="Billiau K."/>
            <person name="Bonnet E."/>
            <person name="Bothwell J.H."/>
            <person name="Bowler C."/>
            <person name="Boyen C."/>
            <person name="Brownlee C."/>
            <person name="Carrano C.J."/>
            <person name="Charrier B."/>
            <person name="Cho G.Y."/>
            <person name="Coelho S.M."/>
            <person name="Collen J."/>
            <person name="Corre E."/>
            <person name="Da Silva C."/>
            <person name="Delage L."/>
            <person name="Delaroque N."/>
            <person name="Dittami S.M."/>
            <person name="Doulbeau S."/>
            <person name="Elias M."/>
            <person name="Farnham G."/>
            <person name="Gachon C.M."/>
            <person name="Gschloessl B."/>
            <person name="Heesch S."/>
            <person name="Jabbari K."/>
            <person name="Jubin C."/>
            <person name="Kawai H."/>
            <person name="Kimura K."/>
            <person name="Kloareg B."/>
            <person name="Kupper F.C."/>
            <person name="Lang D."/>
            <person name="Le Bail A."/>
            <person name="Leblanc C."/>
            <person name="Lerouge P."/>
            <person name="Lohr M."/>
            <person name="Lopez P.J."/>
            <person name="Martens C."/>
            <person name="Maumus F."/>
            <person name="Michel G."/>
            <person name="Miranda-Saavedra D."/>
            <person name="Morales J."/>
            <person name="Moreau H."/>
            <person name="Motomura T."/>
            <person name="Nagasato C."/>
            <person name="Napoli C.A."/>
            <person name="Nelson D.R."/>
            <person name="Nyvall-Collen P."/>
            <person name="Peters A.F."/>
            <person name="Pommier C."/>
            <person name="Potin P."/>
            <person name="Poulain J."/>
            <person name="Quesneville H."/>
            <person name="Read B."/>
            <person name="Rensing S.A."/>
            <person name="Ritter A."/>
            <person name="Rousvoal S."/>
            <person name="Samanta M."/>
            <person name="Samson G."/>
            <person name="Schroeder D.C."/>
            <person name="Segurens B."/>
            <person name="Strittmatter M."/>
            <person name="Tonon T."/>
            <person name="Tregear J.W."/>
            <person name="Valentin K."/>
            <person name="von Dassow P."/>
            <person name="Yamagishi T."/>
            <person name="Van de Peer Y."/>
            <person name="Wincker P."/>
        </authorList>
    </citation>
    <scope>NUCLEOTIDE SEQUENCE [LARGE SCALE GENOMIC DNA]</scope>
    <source>
        <strain evidence="10">Ec32 / CCAP1310/4</strain>
    </source>
</reference>
<feature type="compositionally biased region" description="Basic and acidic residues" evidence="7">
    <location>
        <begin position="1"/>
        <end position="10"/>
    </location>
</feature>
<proteinExistence type="predicted"/>
<keyword evidence="2" id="KW-0808">Transferase</keyword>
<dbReference type="AlphaFoldDB" id="D7FJN6"/>
<name>D7FJN6_ECTSI</name>
<evidence type="ECO:0000313" key="10">
    <source>
        <dbReference type="Proteomes" id="UP000002630"/>
    </source>
</evidence>
<dbReference type="PANTHER" id="PTHR24058:SF28">
    <property type="entry name" value="SERINE_THREONINE-PROTEIN KINASE MINIBRAIN"/>
    <property type="match status" value="1"/>
</dbReference>
<sequence>MAADLDHRSPDASQWGVTSPVSSTGIGPGVYSARSGVAEGEGGGGGGGGGGDSRAAARVRCGSGGGGGGGAGVASPSASGTGAGAAGASAGAGSVQTSGGGVARQEAWGQPRGLDRVSDGSRPSAGGSVGDSQSPHQQRRQQEQGYRDQRHPHRRQHLPRGSSSHNAAAGKRQQRRGEGLPKQGAGGGTTARRGGRYQGSSPGDTMETESPEAWAAGAAGDASGSGVPAAGGSSGSAAAASEGGGSRIDEAAVAGSGGGVGARRGRPASERLAHKLSVSLIDTYKLINQRYYAEKSRQQSQEAAAASAPTSAAAGGAAGGGSAAAAAARGGGLGKAPARQGGVYNYGMDDENFDYIVHEGEVFQGRYAVRETIGKGSFGKVYKAWDSKDKVYVALKVIKSKRPFTMQAKVEVNILMLLRERDPEGKYNCARMLDEFMSHNHQCLVFEILSFNLYELLRSTQFQGVSLHLVRKFARHLLRALAFLSLPQVDVIHCDLKPENILLQHAKRSNIKVIDFGSSCRSNNKMYSYIQSRFYRSPEVMLGLPYTTAIDMWSLGCILVEMHTGEPLFAGVDQFDQMCRIVSVLGVFFQVNDSDSGDENNDVHGMDEDGGGCSGSDRRRSGRRGGGREGGNHLEDVRGGTHRSPSDRQRRRKRDDSRGVGTSRGGGSGGGGGGASLAWAEDKRGKGKGGGEDRAEEEEEGEEEEDEDSDHNMAEFSPDGRTNTDNNASPTSNAGRPRYRLRRNLLEKRARAGGAGGGGGAAGGESRDVPRVPLSEVVGVFSGGPSGRREGEAGHDPETYGLFVNLVERMLDQRPETSVVA</sequence>
<accession>D7FJN6</accession>
<dbReference type="PANTHER" id="PTHR24058">
    <property type="entry name" value="DUAL SPECIFICITY PROTEIN KINASE"/>
    <property type="match status" value="1"/>
</dbReference>
<evidence type="ECO:0000313" key="9">
    <source>
        <dbReference type="EMBL" id="CBJ29138.1"/>
    </source>
</evidence>
<protein>
    <submittedName>
        <fullName evidence="9">Similar to Dyrk1a-prov protein</fullName>
    </submittedName>
</protein>
<dbReference type="PROSITE" id="PS50011">
    <property type="entry name" value="PROTEIN_KINASE_DOM"/>
    <property type="match status" value="1"/>
</dbReference>
<feature type="compositionally biased region" description="Low complexity" evidence="7">
    <location>
        <begin position="213"/>
        <end position="241"/>
    </location>
</feature>
<feature type="domain" description="Protein kinase" evidence="8">
    <location>
        <begin position="367"/>
        <end position="739"/>
    </location>
</feature>
<dbReference type="Proteomes" id="UP000002630">
    <property type="component" value="Unassembled WGS sequence"/>
</dbReference>
<dbReference type="PROSITE" id="PS00108">
    <property type="entry name" value="PROTEIN_KINASE_ST"/>
    <property type="match status" value="1"/>
</dbReference>
<evidence type="ECO:0000256" key="7">
    <source>
        <dbReference type="SAM" id="MobiDB-lite"/>
    </source>
</evidence>
<feature type="compositionally biased region" description="Gly residues" evidence="7">
    <location>
        <begin position="62"/>
        <end position="72"/>
    </location>
</feature>
<keyword evidence="4" id="KW-0418">Kinase</keyword>
<keyword evidence="5 6" id="KW-0067">ATP-binding</keyword>
<evidence type="ECO:0000259" key="8">
    <source>
        <dbReference type="PROSITE" id="PS50011"/>
    </source>
</evidence>
<evidence type="ECO:0000256" key="6">
    <source>
        <dbReference type="PROSITE-ProRule" id="PRU10141"/>
    </source>
</evidence>
<feature type="binding site" evidence="6">
    <location>
        <position position="396"/>
    </location>
    <ligand>
        <name>ATP</name>
        <dbReference type="ChEBI" id="CHEBI:30616"/>
    </ligand>
</feature>
<feature type="compositionally biased region" description="Basic and acidic residues" evidence="7">
    <location>
        <begin position="626"/>
        <end position="658"/>
    </location>
</feature>
<dbReference type="OrthoDB" id="9332038at2759"/>
<evidence type="ECO:0000256" key="1">
    <source>
        <dbReference type="ARBA" id="ARBA00022527"/>
    </source>
</evidence>
<feature type="compositionally biased region" description="Low complexity" evidence="7">
    <location>
        <begin position="73"/>
        <end position="97"/>
    </location>
</feature>
<feature type="compositionally biased region" description="Polar residues" evidence="7">
    <location>
        <begin position="11"/>
        <end position="25"/>
    </location>
</feature>